<evidence type="ECO:0000256" key="3">
    <source>
        <dbReference type="ARBA" id="ARBA00022475"/>
    </source>
</evidence>
<keyword evidence="4" id="KW-0997">Cell inner membrane</keyword>
<evidence type="ECO:0000256" key="5">
    <source>
        <dbReference type="ARBA" id="ARBA00022692"/>
    </source>
</evidence>
<evidence type="ECO:0000259" key="9">
    <source>
        <dbReference type="PROSITE" id="PS50928"/>
    </source>
</evidence>
<comment type="similarity">
    <text evidence="8">Belongs to the binding-protein-dependent transport system permease family.</text>
</comment>
<organism evidence="10 11">
    <name type="scientific">Mycolicibacterium tokaiense</name>
    <dbReference type="NCBI Taxonomy" id="39695"/>
    <lineage>
        <taxon>Bacteria</taxon>
        <taxon>Bacillati</taxon>
        <taxon>Actinomycetota</taxon>
        <taxon>Actinomycetes</taxon>
        <taxon>Mycobacteriales</taxon>
        <taxon>Mycobacteriaceae</taxon>
        <taxon>Mycolicibacterium</taxon>
    </lineage>
</organism>
<feature type="domain" description="ABC transmembrane type-1" evidence="9">
    <location>
        <begin position="64"/>
        <end position="253"/>
    </location>
</feature>
<keyword evidence="11" id="KW-1185">Reference proteome</keyword>
<reference evidence="10 11" key="1">
    <citation type="submission" date="2018-06" db="EMBL/GenBank/DDBJ databases">
        <authorList>
            <consortium name="Pathogen Informatics"/>
            <person name="Doyle S."/>
        </authorList>
    </citation>
    <scope>NUCLEOTIDE SEQUENCE [LARGE SCALE GENOMIC DNA]</scope>
    <source>
        <strain evidence="10 11">NCTC10821</strain>
    </source>
</reference>
<dbReference type="SUPFAM" id="SSF161098">
    <property type="entry name" value="MetI-like"/>
    <property type="match status" value="1"/>
</dbReference>
<feature type="transmembrane region" description="Helical" evidence="8">
    <location>
        <begin position="125"/>
        <end position="150"/>
    </location>
</feature>
<comment type="subcellular location">
    <subcellularLocation>
        <location evidence="1">Cell inner membrane</location>
        <topology evidence="1">Multi-pass membrane protein</topology>
    </subcellularLocation>
    <subcellularLocation>
        <location evidence="8">Cell membrane</location>
        <topology evidence="8">Multi-pass membrane protein</topology>
    </subcellularLocation>
</comment>
<evidence type="ECO:0000256" key="6">
    <source>
        <dbReference type="ARBA" id="ARBA00022989"/>
    </source>
</evidence>
<dbReference type="PANTHER" id="PTHR43357">
    <property type="entry name" value="INNER MEMBRANE ABC TRANSPORTER PERMEASE PROTEIN YDCV"/>
    <property type="match status" value="1"/>
</dbReference>
<accession>A0A378TGW0</accession>
<evidence type="ECO:0000313" key="11">
    <source>
        <dbReference type="Proteomes" id="UP000254978"/>
    </source>
</evidence>
<dbReference type="GO" id="GO:0005886">
    <property type="term" value="C:plasma membrane"/>
    <property type="evidence" value="ECO:0007669"/>
    <property type="project" value="UniProtKB-SubCell"/>
</dbReference>
<dbReference type="Proteomes" id="UP000254978">
    <property type="component" value="Unassembled WGS sequence"/>
</dbReference>
<feature type="transmembrane region" description="Helical" evidence="8">
    <location>
        <begin position="234"/>
        <end position="254"/>
    </location>
</feature>
<sequence>MAAVSRKSATTRAVRGTLWVLFGLFFLFPLYAMADFSTRNLLGEGRTLQAWANLVSDEALFDSIITSLLLAVLTVAVMLVLLLPTMIWVRLRAPWASGLVEFLCLLPLTIPALVIVVGLRNVYLWVTYFLGESALTLTFVYVVVVLPFAYRALDGALSSIDLQTLSEASRSLGAGWLTTITRVIVPNVWSGVLAAAFISIAVVLGEFTIASLTGYNTLQVQIVAIGKADGPTSVAASLAVLLFGFVLLLGLSLFGRKKRA</sequence>
<dbReference type="InterPro" id="IPR000515">
    <property type="entry name" value="MetI-like"/>
</dbReference>
<dbReference type="OrthoDB" id="5622164at2"/>
<keyword evidence="5 8" id="KW-0812">Transmembrane</keyword>
<protein>
    <submittedName>
        <fullName evidence="10">Binding-protein-dependent transport systems inner membrane component</fullName>
    </submittedName>
</protein>
<feature type="transmembrane region" description="Helical" evidence="8">
    <location>
        <begin position="192"/>
        <end position="214"/>
    </location>
</feature>
<dbReference type="PROSITE" id="PS50928">
    <property type="entry name" value="ABC_TM1"/>
    <property type="match status" value="1"/>
</dbReference>
<dbReference type="Pfam" id="PF00528">
    <property type="entry name" value="BPD_transp_1"/>
    <property type="match status" value="1"/>
</dbReference>
<dbReference type="Gene3D" id="1.10.3720.10">
    <property type="entry name" value="MetI-like"/>
    <property type="match status" value="1"/>
</dbReference>
<evidence type="ECO:0000256" key="4">
    <source>
        <dbReference type="ARBA" id="ARBA00022519"/>
    </source>
</evidence>
<keyword evidence="2 8" id="KW-0813">Transport</keyword>
<evidence type="ECO:0000256" key="8">
    <source>
        <dbReference type="RuleBase" id="RU363032"/>
    </source>
</evidence>
<evidence type="ECO:0000256" key="7">
    <source>
        <dbReference type="ARBA" id="ARBA00023136"/>
    </source>
</evidence>
<dbReference type="InterPro" id="IPR035906">
    <property type="entry name" value="MetI-like_sf"/>
</dbReference>
<evidence type="ECO:0000313" key="10">
    <source>
        <dbReference type="EMBL" id="STZ60028.1"/>
    </source>
</evidence>
<keyword evidence="3" id="KW-1003">Cell membrane</keyword>
<keyword evidence="6 8" id="KW-1133">Transmembrane helix</keyword>
<dbReference type="GO" id="GO:0055085">
    <property type="term" value="P:transmembrane transport"/>
    <property type="evidence" value="ECO:0007669"/>
    <property type="project" value="InterPro"/>
</dbReference>
<feature type="transmembrane region" description="Helical" evidence="8">
    <location>
        <begin position="64"/>
        <end position="83"/>
    </location>
</feature>
<keyword evidence="7 8" id="KW-0472">Membrane</keyword>
<feature type="transmembrane region" description="Helical" evidence="8">
    <location>
        <begin position="95"/>
        <end position="119"/>
    </location>
</feature>
<dbReference type="EMBL" id="UGQT01000001">
    <property type="protein sequence ID" value="STZ60028.1"/>
    <property type="molecule type" value="Genomic_DNA"/>
</dbReference>
<dbReference type="CDD" id="cd06261">
    <property type="entry name" value="TM_PBP2"/>
    <property type="match status" value="1"/>
</dbReference>
<dbReference type="PANTHER" id="PTHR43357:SF4">
    <property type="entry name" value="INNER MEMBRANE ABC TRANSPORTER PERMEASE PROTEIN YDCV"/>
    <property type="match status" value="1"/>
</dbReference>
<dbReference type="AlphaFoldDB" id="A0A378TGW0"/>
<proteinExistence type="inferred from homology"/>
<gene>
    <name evidence="10" type="primary">potB_3</name>
    <name evidence="10" type="ORF">NCTC10821_03566</name>
</gene>
<evidence type="ECO:0000256" key="2">
    <source>
        <dbReference type="ARBA" id="ARBA00022448"/>
    </source>
</evidence>
<evidence type="ECO:0000256" key="1">
    <source>
        <dbReference type="ARBA" id="ARBA00004429"/>
    </source>
</evidence>
<name>A0A378TGW0_9MYCO</name>